<evidence type="ECO:0000313" key="2">
    <source>
        <dbReference type="EMBL" id="KAF2397842.1"/>
    </source>
</evidence>
<dbReference type="AlphaFoldDB" id="A0A6G1HPC5"/>
<dbReference type="EMBL" id="ML996702">
    <property type="protein sequence ID" value="KAF2397842.1"/>
    <property type="molecule type" value="Genomic_DNA"/>
</dbReference>
<protein>
    <submittedName>
        <fullName evidence="2">Uncharacterized protein</fullName>
    </submittedName>
</protein>
<accession>A0A6G1HPC5</accession>
<name>A0A6G1HPC5_9PEZI</name>
<evidence type="ECO:0000256" key="1">
    <source>
        <dbReference type="SAM" id="MobiDB-lite"/>
    </source>
</evidence>
<gene>
    <name evidence="2" type="ORF">EJ06DRAFT_532838</name>
</gene>
<feature type="region of interest" description="Disordered" evidence="1">
    <location>
        <begin position="1"/>
        <end position="35"/>
    </location>
</feature>
<proteinExistence type="predicted"/>
<keyword evidence="3" id="KW-1185">Reference proteome</keyword>
<organism evidence="2 3">
    <name type="scientific">Trichodelitschia bisporula</name>
    <dbReference type="NCBI Taxonomy" id="703511"/>
    <lineage>
        <taxon>Eukaryota</taxon>
        <taxon>Fungi</taxon>
        <taxon>Dikarya</taxon>
        <taxon>Ascomycota</taxon>
        <taxon>Pezizomycotina</taxon>
        <taxon>Dothideomycetes</taxon>
        <taxon>Dothideomycetes incertae sedis</taxon>
        <taxon>Phaeotrichales</taxon>
        <taxon>Phaeotrichaceae</taxon>
        <taxon>Trichodelitschia</taxon>
    </lineage>
</organism>
<reference evidence="2" key="1">
    <citation type="journal article" date="2020" name="Stud. Mycol.">
        <title>101 Dothideomycetes genomes: a test case for predicting lifestyles and emergence of pathogens.</title>
        <authorList>
            <person name="Haridas S."/>
            <person name="Albert R."/>
            <person name="Binder M."/>
            <person name="Bloem J."/>
            <person name="Labutti K."/>
            <person name="Salamov A."/>
            <person name="Andreopoulos B."/>
            <person name="Baker S."/>
            <person name="Barry K."/>
            <person name="Bills G."/>
            <person name="Bluhm B."/>
            <person name="Cannon C."/>
            <person name="Castanera R."/>
            <person name="Culley D."/>
            <person name="Daum C."/>
            <person name="Ezra D."/>
            <person name="Gonzalez J."/>
            <person name="Henrissat B."/>
            <person name="Kuo A."/>
            <person name="Liang C."/>
            <person name="Lipzen A."/>
            <person name="Lutzoni F."/>
            <person name="Magnuson J."/>
            <person name="Mondo S."/>
            <person name="Nolan M."/>
            <person name="Ohm R."/>
            <person name="Pangilinan J."/>
            <person name="Park H.-J."/>
            <person name="Ramirez L."/>
            <person name="Alfaro M."/>
            <person name="Sun H."/>
            <person name="Tritt A."/>
            <person name="Yoshinaga Y."/>
            <person name="Zwiers L.-H."/>
            <person name="Turgeon B."/>
            <person name="Goodwin S."/>
            <person name="Spatafora J."/>
            <person name="Crous P."/>
            <person name="Grigoriev I."/>
        </authorList>
    </citation>
    <scope>NUCLEOTIDE SEQUENCE</scope>
    <source>
        <strain evidence="2">CBS 262.69</strain>
    </source>
</reference>
<dbReference type="Proteomes" id="UP000799640">
    <property type="component" value="Unassembled WGS sequence"/>
</dbReference>
<evidence type="ECO:0000313" key="3">
    <source>
        <dbReference type="Proteomes" id="UP000799640"/>
    </source>
</evidence>
<feature type="region of interest" description="Disordered" evidence="1">
    <location>
        <begin position="65"/>
        <end position="90"/>
    </location>
</feature>
<sequence length="157" mass="17358">MPSQRRHGADMPNIGGTRTSSPSARPPIPHHPPQVETLNITAHSIISMGCGLQQAKKRRPVFCFRKKASRRMPASKGESRSQRIASGQSAPWLRVHARHTLPATMNPPPLSHLKGEKAMARLPRAGGDDERSREKLWARILCPSAQVWQKKGKDPSS</sequence>